<dbReference type="Proteomes" id="UP001190700">
    <property type="component" value="Unassembled WGS sequence"/>
</dbReference>
<protein>
    <recommendedName>
        <fullName evidence="1">Glycosyl-hydrolase family 116 catalytic region domain-containing protein</fullName>
    </recommendedName>
</protein>
<dbReference type="GO" id="GO:0005975">
    <property type="term" value="P:carbohydrate metabolic process"/>
    <property type="evidence" value="ECO:0007669"/>
    <property type="project" value="InterPro"/>
</dbReference>
<comment type="caution">
    <text evidence="2">The sequence shown here is derived from an EMBL/GenBank/DDBJ whole genome shotgun (WGS) entry which is preliminary data.</text>
</comment>
<evidence type="ECO:0000313" key="2">
    <source>
        <dbReference type="EMBL" id="KAK3254033.1"/>
    </source>
</evidence>
<dbReference type="Pfam" id="PF04685">
    <property type="entry name" value="DUF608"/>
    <property type="match status" value="1"/>
</dbReference>
<dbReference type="PANTHER" id="PTHR12654:SF0">
    <property type="entry name" value="NON-LYSOSOMAL GLUCOSYLCERAMIDASE"/>
    <property type="match status" value="1"/>
</dbReference>
<evidence type="ECO:0000313" key="3">
    <source>
        <dbReference type="Proteomes" id="UP001190700"/>
    </source>
</evidence>
<dbReference type="InterPro" id="IPR052566">
    <property type="entry name" value="Non-lysos_glucosylceramidase"/>
</dbReference>
<dbReference type="InterPro" id="IPR006775">
    <property type="entry name" value="GH116_catalytic"/>
</dbReference>
<keyword evidence="3" id="KW-1185">Reference proteome</keyword>
<dbReference type="GO" id="GO:0008422">
    <property type="term" value="F:beta-glucosidase activity"/>
    <property type="evidence" value="ECO:0007669"/>
    <property type="project" value="TreeGrafter"/>
</dbReference>
<sequence>RLLGEGDVRPRKVVGAVVHDVGSPSEEPWKKVNAYNFQDVSRWKDLPSKFVLQVYRDYVQTKSLPFLREMWPHAKRSMEFLATFDLDGDGLIENSGFPDQTYDIWTVEGPSAYTGGLWVAALTATYSIAELLGDEEAVEKYKGMTERARKAYQNKLWNSLGYFNYDASGSGHSDSIMADQLAGQWYCRACGLPPVVDSWRAASALKK</sequence>
<name>A0AAE0F6Y3_9CHLO</name>
<dbReference type="Gene3D" id="1.50.10.10">
    <property type="match status" value="1"/>
</dbReference>
<dbReference type="AlphaFoldDB" id="A0AAE0F6Y3"/>
<reference evidence="2 3" key="1">
    <citation type="journal article" date="2015" name="Genome Biol. Evol.">
        <title>Comparative Genomics of a Bacterivorous Green Alga Reveals Evolutionary Causalities and Consequences of Phago-Mixotrophic Mode of Nutrition.</title>
        <authorList>
            <person name="Burns J.A."/>
            <person name="Paasch A."/>
            <person name="Narechania A."/>
            <person name="Kim E."/>
        </authorList>
    </citation>
    <scope>NUCLEOTIDE SEQUENCE [LARGE SCALE GENOMIC DNA]</scope>
    <source>
        <strain evidence="2 3">PLY_AMNH</strain>
    </source>
</reference>
<dbReference type="InterPro" id="IPR008928">
    <property type="entry name" value="6-hairpin_glycosidase_sf"/>
</dbReference>
<feature type="domain" description="Glycosyl-hydrolase family 116 catalytic region" evidence="1">
    <location>
        <begin position="4"/>
        <end position="207"/>
    </location>
</feature>
<dbReference type="SUPFAM" id="SSF48208">
    <property type="entry name" value="Six-hairpin glycosidases"/>
    <property type="match status" value="1"/>
</dbReference>
<feature type="non-terminal residue" evidence="2">
    <location>
        <position position="1"/>
    </location>
</feature>
<gene>
    <name evidence="2" type="ORF">CYMTET_36739</name>
</gene>
<organism evidence="2 3">
    <name type="scientific">Cymbomonas tetramitiformis</name>
    <dbReference type="NCBI Taxonomy" id="36881"/>
    <lineage>
        <taxon>Eukaryota</taxon>
        <taxon>Viridiplantae</taxon>
        <taxon>Chlorophyta</taxon>
        <taxon>Pyramimonadophyceae</taxon>
        <taxon>Pyramimonadales</taxon>
        <taxon>Pyramimonadaceae</taxon>
        <taxon>Cymbomonas</taxon>
    </lineage>
</organism>
<accession>A0AAE0F6Y3</accession>
<dbReference type="InterPro" id="IPR012341">
    <property type="entry name" value="6hp_glycosidase-like_sf"/>
</dbReference>
<proteinExistence type="predicted"/>
<dbReference type="EMBL" id="LGRX02024280">
    <property type="protein sequence ID" value="KAK3254033.1"/>
    <property type="molecule type" value="Genomic_DNA"/>
</dbReference>
<dbReference type="PANTHER" id="PTHR12654">
    <property type="entry name" value="BILE ACID BETA-GLUCOSIDASE-RELATED"/>
    <property type="match status" value="1"/>
</dbReference>
<evidence type="ECO:0000259" key="1">
    <source>
        <dbReference type="Pfam" id="PF04685"/>
    </source>
</evidence>